<keyword evidence="1" id="KW-0812">Transmembrane</keyword>
<dbReference type="EMBL" id="CAJOBC010102811">
    <property type="protein sequence ID" value="CAF4482055.1"/>
    <property type="molecule type" value="Genomic_DNA"/>
</dbReference>
<evidence type="ECO:0000313" key="2">
    <source>
        <dbReference type="EMBL" id="CAF1603576.1"/>
    </source>
</evidence>
<comment type="caution">
    <text evidence="2">The sequence shown here is derived from an EMBL/GenBank/DDBJ whole genome shotgun (WGS) entry which is preliminary data.</text>
</comment>
<dbReference type="EMBL" id="CAJNOQ010036315">
    <property type="protein sequence ID" value="CAF1603576.1"/>
    <property type="molecule type" value="Genomic_DNA"/>
</dbReference>
<organism evidence="2 4">
    <name type="scientific">Didymodactylos carnosus</name>
    <dbReference type="NCBI Taxonomy" id="1234261"/>
    <lineage>
        <taxon>Eukaryota</taxon>
        <taxon>Metazoa</taxon>
        <taxon>Spiralia</taxon>
        <taxon>Gnathifera</taxon>
        <taxon>Rotifera</taxon>
        <taxon>Eurotatoria</taxon>
        <taxon>Bdelloidea</taxon>
        <taxon>Philodinida</taxon>
        <taxon>Philodinidae</taxon>
        <taxon>Didymodactylos</taxon>
    </lineage>
</organism>
<gene>
    <name evidence="2" type="ORF">GPM918_LOCUS42606</name>
    <name evidence="3" type="ORF">SRO942_LOCUS43883</name>
</gene>
<protein>
    <submittedName>
        <fullName evidence="2">Uncharacterized protein</fullName>
    </submittedName>
</protein>
<keyword evidence="1" id="KW-1133">Transmembrane helix</keyword>
<feature type="transmembrane region" description="Helical" evidence="1">
    <location>
        <begin position="204"/>
        <end position="226"/>
    </location>
</feature>
<evidence type="ECO:0000313" key="4">
    <source>
        <dbReference type="Proteomes" id="UP000663829"/>
    </source>
</evidence>
<feature type="non-terminal residue" evidence="2">
    <location>
        <position position="1"/>
    </location>
</feature>
<proteinExistence type="predicted"/>
<dbReference type="Proteomes" id="UP000663829">
    <property type="component" value="Unassembled WGS sequence"/>
</dbReference>
<evidence type="ECO:0000256" key="1">
    <source>
        <dbReference type="SAM" id="Phobius"/>
    </source>
</evidence>
<reference evidence="2" key="1">
    <citation type="submission" date="2021-02" db="EMBL/GenBank/DDBJ databases">
        <authorList>
            <person name="Nowell W R."/>
        </authorList>
    </citation>
    <scope>NUCLEOTIDE SEQUENCE</scope>
</reference>
<keyword evidence="4" id="KW-1185">Reference proteome</keyword>
<name>A0A816B601_9BILA</name>
<sequence length="229" mass="26710">SDLLLETSPDVLKEKISIILTAVASFKWNLHTFDIRTITSRRIHQFQKEMEIFLKDLLNKTSLSINSSNAKSLMKTNIAMPHELVQTLSNTIKNLRKTRRGEWINAELKTIALETGNKAKIFKQVSWIISEFVNEMTEHWKTAILDRKLLQRVVQLPVEITNTIPLVLREIQNIAQTQKVKIENNFLFFHMGTHLRINMIKLTAALHLFINILLIDILIYFITVTFRYI</sequence>
<dbReference type="AlphaFoldDB" id="A0A816B601"/>
<keyword evidence="1" id="KW-0472">Membrane</keyword>
<dbReference type="Proteomes" id="UP000681722">
    <property type="component" value="Unassembled WGS sequence"/>
</dbReference>
<accession>A0A816B601</accession>
<evidence type="ECO:0000313" key="3">
    <source>
        <dbReference type="EMBL" id="CAF4482055.1"/>
    </source>
</evidence>